<dbReference type="PROSITE" id="PS50113">
    <property type="entry name" value="PAC"/>
    <property type="match status" value="1"/>
</dbReference>
<evidence type="ECO:0000256" key="3">
    <source>
        <dbReference type="ARBA" id="ARBA00022679"/>
    </source>
</evidence>
<feature type="transmembrane region" description="Helical" evidence="7">
    <location>
        <begin position="6"/>
        <end position="25"/>
    </location>
</feature>
<feature type="transmembrane region" description="Helical" evidence="7">
    <location>
        <begin position="178"/>
        <end position="197"/>
    </location>
</feature>
<proteinExistence type="predicted"/>
<evidence type="ECO:0000256" key="1">
    <source>
        <dbReference type="ARBA" id="ARBA00000085"/>
    </source>
</evidence>
<dbReference type="PANTHER" id="PTHR43711:SF1">
    <property type="entry name" value="HISTIDINE KINASE 1"/>
    <property type="match status" value="1"/>
</dbReference>
<name>A0A830ERV0_9EURY</name>
<dbReference type="PANTHER" id="PTHR43711">
    <property type="entry name" value="TWO-COMPONENT HISTIDINE KINASE"/>
    <property type="match status" value="1"/>
</dbReference>
<keyword evidence="5" id="KW-0902">Two-component regulatory system</keyword>
<dbReference type="InterPro" id="IPR000700">
    <property type="entry name" value="PAS-assoc_C"/>
</dbReference>
<feature type="transmembrane region" description="Helical" evidence="7">
    <location>
        <begin position="71"/>
        <end position="89"/>
    </location>
</feature>
<dbReference type="SMART" id="SM00387">
    <property type="entry name" value="HATPase_c"/>
    <property type="match status" value="1"/>
</dbReference>
<dbReference type="PROSITE" id="PS50112">
    <property type="entry name" value="PAS"/>
    <property type="match status" value="1"/>
</dbReference>
<dbReference type="InterPro" id="IPR004358">
    <property type="entry name" value="Sig_transdc_His_kin-like_C"/>
</dbReference>
<protein>
    <recommendedName>
        <fullName evidence="2">histidine kinase</fullName>
        <ecNumber evidence="2">2.7.13.3</ecNumber>
    </recommendedName>
</protein>
<gene>
    <name evidence="11" type="ORF">GCM10008995_21330</name>
</gene>
<feature type="domain" description="Histidine kinase" evidence="8">
    <location>
        <begin position="352"/>
        <end position="572"/>
    </location>
</feature>
<evidence type="ECO:0000256" key="2">
    <source>
        <dbReference type="ARBA" id="ARBA00012438"/>
    </source>
</evidence>
<comment type="catalytic activity">
    <reaction evidence="1">
        <text>ATP + protein L-histidine = ADP + protein N-phospho-L-histidine.</text>
        <dbReference type="EC" id="2.7.13.3"/>
    </reaction>
</comment>
<dbReference type="GO" id="GO:0004673">
    <property type="term" value="F:protein histidine kinase activity"/>
    <property type="evidence" value="ECO:0007669"/>
    <property type="project" value="UniProtKB-EC"/>
</dbReference>
<dbReference type="GO" id="GO:0000160">
    <property type="term" value="P:phosphorelay signal transduction system"/>
    <property type="evidence" value="ECO:0007669"/>
    <property type="project" value="UniProtKB-KW"/>
</dbReference>
<dbReference type="InterPro" id="IPR005467">
    <property type="entry name" value="His_kinase_dom"/>
</dbReference>
<keyword evidence="7" id="KW-1133">Transmembrane helix</keyword>
<feature type="transmembrane region" description="Helical" evidence="7">
    <location>
        <begin position="101"/>
        <end position="125"/>
    </location>
</feature>
<dbReference type="RefSeq" id="WP_188787399.1">
    <property type="nucleotide sequence ID" value="NZ_BMOC01000013.1"/>
</dbReference>
<dbReference type="InterPro" id="IPR003594">
    <property type="entry name" value="HATPase_dom"/>
</dbReference>
<keyword evidence="7" id="KW-0472">Membrane</keyword>
<dbReference type="Gene3D" id="3.30.450.20">
    <property type="entry name" value="PAS domain"/>
    <property type="match status" value="1"/>
</dbReference>
<evidence type="ECO:0000256" key="5">
    <source>
        <dbReference type="ARBA" id="ARBA00023012"/>
    </source>
</evidence>
<dbReference type="AlphaFoldDB" id="A0A830ERV0"/>
<evidence type="ECO:0000256" key="7">
    <source>
        <dbReference type="SAM" id="Phobius"/>
    </source>
</evidence>
<feature type="transmembrane region" description="Helical" evidence="7">
    <location>
        <begin position="37"/>
        <end position="59"/>
    </location>
</feature>
<organism evidence="11 12">
    <name type="scientific">Halobellus salinus</name>
    <dbReference type="NCBI Taxonomy" id="931585"/>
    <lineage>
        <taxon>Archaea</taxon>
        <taxon>Methanobacteriati</taxon>
        <taxon>Methanobacteriota</taxon>
        <taxon>Stenosarchaea group</taxon>
        <taxon>Halobacteria</taxon>
        <taxon>Halobacteriales</taxon>
        <taxon>Haloferacaceae</taxon>
        <taxon>Halobellus</taxon>
    </lineage>
</organism>
<accession>A0A830ERV0</accession>
<feature type="domain" description="PAS" evidence="9">
    <location>
        <begin position="243"/>
        <end position="291"/>
    </location>
</feature>
<dbReference type="OrthoDB" id="327291at2157"/>
<reference evidence="11" key="2">
    <citation type="submission" date="2020-09" db="EMBL/GenBank/DDBJ databases">
        <authorList>
            <person name="Sun Q."/>
            <person name="Ohkuma M."/>
        </authorList>
    </citation>
    <scope>NUCLEOTIDE SEQUENCE</scope>
    <source>
        <strain evidence="11">JCM 14359</strain>
    </source>
</reference>
<dbReference type="Pfam" id="PF02518">
    <property type="entry name" value="HATPase_c"/>
    <property type="match status" value="1"/>
</dbReference>
<dbReference type="InterPro" id="IPR035965">
    <property type="entry name" value="PAS-like_dom_sf"/>
</dbReference>
<dbReference type="InterPro" id="IPR050736">
    <property type="entry name" value="Sensor_HK_Regulatory"/>
</dbReference>
<reference evidence="11" key="1">
    <citation type="journal article" date="2014" name="Int. J. Syst. Evol. Microbiol.">
        <title>Complete genome sequence of Corynebacterium casei LMG S-19264T (=DSM 44701T), isolated from a smear-ripened cheese.</title>
        <authorList>
            <consortium name="US DOE Joint Genome Institute (JGI-PGF)"/>
            <person name="Walter F."/>
            <person name="Albersmeier A."/>
            <person name="Kalinowski J."/>
            <person name="Ruckert C."/>
        </authorList>
    </citation>
    <scope>NUCLEOTIDE SEQUENCE</scope>
    <source>
        <strain evidence="11">JCM 14359</strain>
    </source>
</reference>
<evidence type="ECO:0000259" key="10">
    <source>
        <dbReference type="PROSITE" id="PS50113"/>
    </source>
</evidence>
<feature type="transmembrane region" description="Helical" evidence="7">
    <location>
        <begin position="145"/>
        <end position="166"/>
    </location>
</feature>
<dbReference type="InterPro" id="IPR000014">
    <property type="entry name" value="PAS"/>
</dbReference>
<dbReference type="Proteomes" id="UP000653099">
    <property type="component" value="Unassembled WGS sequence"/>
</dbReference>
<evidence type="ECO:0000259" key="8">
    <source>
        <dbReference type="PROSITE" id="PS50109"/>
    </source>
</evidence>
<dbReference type="SMART" id="SM00091">
    <property type="entry name" value="PAS"/>
    <property type="match status" value="1"/>
</dbReference>
<dbReference type="EMBL" id="BMOC01000013">
    <property type="protein sequence ID" value="GGJ11167.1"/>
    <property type="molecule type" value="Genomic_DNA"/>
</dbReference>
<dbReference type="InterPro" id="IPR036890">
    <property type="entry name" value="HATPase_C_sf"/>
</dbReference>
<dbReference type="PROSITE" id="PS50109">
    <property type="entry name" value="HIS_KIN"/>
    <property type="match status" value="1"/>
</dbReference>
<dbReference type="PRINTS" id="PR00344">
    <property type="entry name" value="BCTRLSENSOR"/>
</dbReference>
<keyword evidence="3" id="KW-0808">Transferase</keyword>
<keyword evidence="4" id="KW-0418">Kinase</keyword>
<dbReference type="Pfam" id="PF16927">
    <property type="entry name" value="HisKA_7TM"/>
    <property type="match status" value="1"/>
</dbReference>
<dbReference type="EC" id="2.7.13.3" evidence="2"/>
<dbReference type="CDD" id="cd00130">
    <property type="entry name" value="PAS"/>
    <property type="match status" value="1"/>
</dbReference>
<dbReference type="InterPro" id="IPR031621">
    <property type="entry name" value="HisKA_7TM"/>
</dbReference>
<feature type="domain" description="PAC" evidence="10">
    <location>
        <begin position="296"/>
        <end position="348"/>
    </location>
</feature>
<evidence type="ECO:0000256" key="6">
    <source>
        <dbReference type="SAM" id="MobiDB-lite"/>
    </source>
</evidence>
<dbReference type="Gene3D" id="3.30.565.10">
    <property type="entry name" value="Histidine kinase-like ATPase, C-terminal domain"/>
    <property type="match status" value="1"/>
</dbReference>
<keyword evidence="7" id="KW-0812">Transmembrane</keyword>
<dbReference type="Pfam" id="PF08448">
    <property type="entry name" value="PAS_4"/>
    <property type="match status" value="1"/>
</dbReference>
<dbReference type="SUPFAM" id="SSF55874">
    <property type="entry name" value="ATPase domain of HSP90 chaperone/DNA topoisomerase II/histidine kinase"/>
    <property type="match status" value="1"/>
</dbReference>
<comment type="caution">
    <text evidence="11">The sequence shown here is derived from an EMBL/GenBank/DDBJ whole genome shotgun (WGS) entry which is preliminary data.</text>
</comment>
<keyword evidence="12" id="KW-1185">Reference proteome</keyword>
<sequence>MLQSLPWLAFASIASGVVSVGFVWFLWPYRDRLGGRFFVATIGCEALWALSYGVALFVFDPRLRYAFEVPIWLAINFIGVFFLAFALEYTGRSELLRSKAMGAVVGFQVLHTLVVVTNPIHGIAWTGYRIDPVFGLATVTYAHQPWLFVNAAGFVAMIGVASFLLAETVFSYGPLYRTQAAAIAISPIFPGLPFLLWLAEVGSAPPLNLTPLLFPIHLAFDMYAFFSRDMFDMVPAARRIADRAAIDTLGTPVAIVDAGGRLIDCNDEATRVLGLPAGAALGGQFSAYAPEIDPTASGETTARTVDGVERTYTVTTAPLETAGGTVVGNSVVLQDITAERRREQRLAVLNRVLRHNLRNDLNVVQGYLDLGVDRVDDPDVRDMLETAARTTAGVVELGEKARSIEDTMGTDAGGTTTLAIRPVLEDIRADLLVDTDAEIRIEVPADLSVRTDAAVLAVVFENLLENGVEHSSTSSQVSPDDGVEHTDADTPVVTVRAVDVDSGVCFEVADDGPGIPDHELEVLGATEETALEHGSGLGLWIVKWGVASLGGTVEFDTADDGTTVRVTLPAVGNDGDPAEPVDGTHPPTHGDNP</sequence>
<dbReference type="SUPFAM" id="SSF55785">
    <property type="entry name" value="PYP-like sensor domain (PAS domain)"/>
    <property type="match status" value="1"/>
</dbReference>
<feature type="transmembrane region" description="Helical" evidence="7">
    <location>
        <begin position="209"/>
        <end position="226"/>
    </location>
</feature>
<evidence type="ECO:0000256" key="4">
    <source>
        <dbReference type="ARBA" id="ARBA00022777"/>
    </source>
</evidence>
<evidence type="ECO:0000313" key="11">
    <source>
        <dbReference type="EMBL" id="GGJ11167.1"/>
    </source>
</evidence>
<feature type="region of interest" description="Disordered" evidence="6">
    <location>
        <begin position="570"/>
        <end position="593"/>
    </location>
</feature>
<evidence type="ECO:0000313" key="12">
    <source>
        <dbReference type="Proteomes" id="UP000653099"/>
    </source>
</evidence>
<dbReference type="CDD" id="cd00075">
    <property type="entry name" value="HATPase"/>
    <property type="match status" value="1"/>
</dbReference>
<dbReference type="InterPro" id="IPR013656">
    <property type="entry name" value="PAS_4"/>
</dbReference>
<evidence type="ECO:0000259" key="9">
    <source>
        <dbReference type="PROSITE" id="PS50112"/>
    </source>
</evidence>